<dbReference type="EMBL" id="CP006577">
    <property type="protein sequence ID" value="AIG97333.1"/>
    <property type="molecule type" value="Genomic_DNA"/>
</dbReference>
<gene>
    <name evidence="4" type="ORF">AFULGI_00005250</name>
</gene>
<dbReference type="Proteomes" id="UP000028501">
    <property type="component" value="Chromosome"/>
</dbReference>
<evidence type="ECO:0000313" key="4">
    <source>
        <dbReference type="EMBL" id="AIG97333.1"/>
    </source>
</evidence>
<evidence type="ECO:0000259" key="3">
    <source>
        <dbReference type="Pfam" id="PF13192"/>
    </source>
</evidence>
<protein>
    <submittedName>
        <fullName evidence="4">Alkyl hydroperoxide reductase, large subunit</fullName>
    </submittedName>
</protein>
<reference evidence="4 5" key="1">
    <citation type="submission" date="2013-07" db="EMBL/GenBank/DDBJ databases">
        <title>Genome of Archaeoglobus fulgidus.</title>
        <authorList>
            <person name="Fiebig A."/>
            <person name="Birkeland N.-K."/>
        </authorList>
    </citation>
    <scope>NUCLEOTIDE SEQUENCE [LARGE SCALE GENOMIC DNA]</scope>
    <source>
        <strain evidence="4 5">DSM 8774</strain>
    </source>
</reference>
<keyword evidence="2" id="KW-0249">Electron transport</keyword>
<feature type="domain" description="Thioredoxin-like fold" evidence="3">
    <location>
        <begin position="95"/>
        <end position="163"/>
    </location>
</feature>
<dbReference type="Pfam" id="PF13192">
    <property type="entry name" value="Thioredoxin_3"/>
    <property type="match status" value="1"/>
</dbReference>
<evidence type="ECO:0000256" key="1">
    <source>
        <dbReference type="ARBA" id="ARBA00007787"/>
    </source>
</evidence>
<accession>A0A075WIC6</accession>
<dbReference type="SUPFAM" id="SSF52833">
    <property type="entry name" value="Thioredoxin-like"/>
    <property type="match status" value="1"/>
</dbReference>
<keyword evidence="2" id="KW-0813">Transport</keyword>
<dbReference type="RefSeq" id="WP_010878022.1">
    <property type="nucleotide sequence ID" value="NZ_CP006577.1"/>
</dbReference>
<dbReference type="InterPro" id="IPR016024">
    <property type="entry name" value="ARM-type_fold"/>
</dbReference>
<dbReference type="Gene3D" id="1.25.10.10">
    <property type="entry name" value="Leucine-rich Repeat Variant"/>
    <property type="match status" value="1"/>
</dbReference>
<dbReference type="PANTHER" id="PTHR37170">
    <property type="entry name" value="GLUTAREDOXIN-RELATED"/>
    <property type="match status" value="1"/>
</dbReference>
<dbReference type="KEGG" id="afg:AFULGI_00005250"/>
<organism evidence="4 5">
    <name type="scientific">Archaeoglobus fulgidus DSM 8774</name>
    <dbReference type="NCBI Taxonomy" id="1344584"/>
    <lineage>
        <taxon>Archaea</taxon>
        <taxon>Methanobacteriati</taxon>
        <taxon>Methanobacteriota</taxon>
        <taxon>Archaeoglobi</taxon>
        <taxon>Archaeoglobales</taxon>
        <taxon>Archaeoglobaceae</taxon>
        <taxon>Archaeoglobus</taxon>
    </lineage>
</organism>
<dbReference type="PANTHER" id="PTHR37170:SF1">
    <property type="entry name" value="GLUTAREDOXIN-LIKE PROTEIN"/>
    <property type="match status" value="1"/>
</dbReference>
<dbReference type="AlphaFoldDB" id="A0A075WIC6"/>
<comment type="similarity">
    <text evidence="1">Belongs to the glutaredoxin family.</text>
</comment>
<dbReference type="InterPro" id="IPR011989">
    <property type="entry name" value="ARM-like"/>
</dbReference>
<evidence type="ECO:0000256" key="2">
    <source>
        <dbReference type="ARBA" id="ARBA00022982"/>
    </source>
</evidence>
<dbReference type="Gene3D" id="3.40.30.80">
    <property type="match status" value="1"/>
</dbReference>
<dbReference type="GeneID" id="24794055"/>
<dbReference type="SUPFAM" id="SSF48371">
    <property type="entry name" value="ARM repeat"/>
    <property type="match status" value="1"/>
</dbReference>
<proteinExistence type="inferred from homology"/>
<evidence type="ECO:0000313" key="5">
    <source>
        <dbReference type="Proteomes" id="UP000028501"/>
    </source>
</evidence>
<dbReference type="InterPro" id="IPR036249">
    <property type="entry name" value="Thioredoxin-like_sf"/>
</dbReference>
<dbReference type="SMR" id="A0A075WIC6"/>
<dbReference type="InterPro" id="IPR012336">
    <property type="entry name" value="Thioredoxin-like_fold"/>
</dbReference>
<name>A0A075WIC6_ARCFL</name>
<sequence length="294" mass="33198">MRLDELKRSIRLRVFNSREIYDYLKKLFEDEEKITLEFNPNPEPRLSLPGVKIDNSEIYFHAIPKQNELESFIKAIKIVAEGVKGGSGIRIITFVAPVCPNCRATVDSINTLARKYAIEHHVVDATMFHDFAERHGVMSVPTTFIGKMRFVGALTPSKAEKWIRDAMNRDYRDYIIEKLASGEIEDVKAIVVEEKLGELLGELMGHEEFIVRLGAMATAEALEGEKEVVEGVKKAVRKLLTHEDARIREDAAMMLGMLGGEEDVKELENLISEGGRVADSAREAVEEIRRRDNG</sequence>
<dbReference type="HOGENOM" id="CLU_1052121_0_0_2"/>